<protein>
    <submittedName>
        <fullName evidence="1">Amidinotransferase</fullName>
    </submittedName>
</protein>
<keyword evidence="2" id="KW-1185">Reference proteome</keyword>
<name>A0A2T3HM19_9SPHI</name>
<accession>A0A2T3HM19</accession>
<dbReference type="GO" id="GO:0016740">
    <property type="term" value="F:transferase activity"/>
    <property type="evidence" value="ECO:0007669"/>
    <property type="project" value="UniProtKB-KW"/>
</dbReference>
<dbReference type="InterPro" id="IPR014541">
    <property type="entry name" value="Amdntrnsf_FN0238"/>
</dbReference>
<dbReference type="SUPFAM" id="SSF55909">
    <property type="entry name" value="Pentein"/>
    <property type="match status" value="1"/>
</dbReference>
<dbReference type="AlphaFoldDB" id="A0A2T3HM19"/>
<comment type="caution">
    <text evidence="1">The sequence shown here is derived from an EMBL/GenBank/DDBJ whole genome shotgun (WGS) entry which is preliminary data.</text>
</comment>
<sequence>MQLTNHVLMIRPVDFKFNTQTAANNRFQVQPGSLQEQVQQRALAEFDAFAGLLRHEGVNVTIVNDTLDPETPDSIFPNNWISLHEDGRAFLYPMFSENRRKERRDDIIQLLATRFRLSAVEDLSSYENTARFLEGTGSMVLDRDHKIAYACRSQRTDAEVLHDFCARAGYRPVVFSATDASGFPIYHTNVMMCVGDGFVLACFDALPLEAERRLLLDAIRSTGKETVGISLDQMNRFAGNMLQLQGRSEKLIVMSEQAFRSLLPAQAGILEKYGKLIYAPLTTIETNGGGSARCMLAEIHLPEN</sequence>
<keyword evidence="1" id="KW-0808">Transferase</keyword>
<dbReference type="OrthoDB" id="9788268at2"/>
<reference evidence="1 2" key="1">
    <citation type="submission" date="2018-03" db="EMBL/GenBank/DDBJ databases">
        <authorList>
            <person name="Keele B.F."/>
        </authorList>
    </citation>
    <scope>NUCLEOTIDE SEQUENCE [LARGE SCALE GENOMIC DNA]</scope>
    <source>
        <strain evidence="1 2">YL28-9</strain>
    </source>
</reference>
<dbReference type="Pfam" id="PF19420">
    <property type="entry name" value="DDAH_eukar"/>
    <property type="match status" value="1"/>
</dbReference>
<dbReference type="PANTHER" id="PTHR43224">
    <property type="entry name" value="AMIDINOTRANSFERASE"/>
    <property type="match status" value="1"/>
</dbReference>
<proteinExistence type="predicted"/>
<dbReference type="Proteomes" id="UP000240912">
    <property type="component" value="Unassembled WGS sequence"/>
</dbReference>
<evidence type="ECO:0000313" key="1">
    <source>
        <dbReference type="EMBL" id="PST83508.1"/>
    </source>
</evidence>
<gene>
    <name evidence="1" type="ORF">C7T94_13220</name>
</gene>
<dbReference type="NCBIfam" id="NF046062">
    <property type="entry name" value="citrull_CtlX"/>
    <property type="match status" value="1"/>
</dbReference>
<dbReference type="Gene3D" id="3.75.10.10">
    <property type="entry name" value="L-arginine/glycine Amidinotransferase, Chain A"/>
    <property type="match status" value="1"/>
</dbReference>
<dbReference type="PANTHER" id="PTHR43224:SF1">
    <property type="entry name" value="AMIDINOTRANSFERASE"/>
    <property type="match status" value="1"/>
</dbReference>
<evidence type="ECO:0000313" key="2">
    <source>
        <dbReference type="Proteomes" id="UP000240912"/>
    </source>
</evidence>
<dbReference type="EMBL" id="PYLS01000005">
    <property type="protein sequence ID" value="PST83508.1"/>
    <property type="molecule type" value="Genomic_DNA"/>
</dbReference>
<organism evidence="1 2">
    <name type="scientific">Pedobacter yulinensis</name>
    <dbReference type="NCBI Taxonomy" id="2126353"/>
    <lineage>
        <taxon>Bacteria</taxon>
        <taxon>Pseudomonadati</taxon>
        <taxon>Bacteroidota</taxon>
        <taxon>Sphingobacteriia</taxon>
        <taxon>Sphingobacteriales</taxon>
        <taxon>Sphingobacteriaceae</taxon>
        <taxon>Pedobacter</taxon>
    </lineage>
</organism>
<dbReference type="PIRSF" id="PIRSF028188">
    <property type="entry name" value="Amdntrnsf_FN0238"/>
    <property type="match status" value="1"/>
</dbReference>